<feature type="compositionally biased region" description="Basic residues" evidence="3">
    <location>
        <begin position="237"/>
        <end position="246"/>
    </location>
</feature>
<evidence type="ECO:0000313" key="7">
    <source>
        <dbReference type="Proteomes" id="UP001149009"/>
    </source>
</evidence>
<dbReference type="RefSeq" id="WP_261514504.1">
    <property type="nucleotide sequence ID" value="NZ_JAODNV010000006.1"/>
</dbReference>
<sequence length="678" mass="75400">MTTSLPPDSAIFNVRVSVFQRSAGRSAVAAAAYRSASRLTDERIGERFDYRKKPCRDAFIIAPPGAPTWAYDREELWNRVERAERRRDAVVAREVLITIPRDIPEEDRRAFIEQAVAPYVAAGAIADIAYHCPRAADGEEQPHFHVMLSTRALDPSPESGFARTRNAALTAMFESGGRHGGGERGEALKAERERIAALMNDFLARAGSVRRADHRSNAARGLHDREPEPRIGEGRKRAVLRRRRHDRRTAAVSAMRQARIVANALTATEEEIMQTNPARQAKGGIRPRTKMDFKARLLRKRFPDLLSVEGWAGSLHFVDTSDPSFTRIATKDGGHVEVRNRIARVYGQRGQADALAAAIEAAGDVDAVERLEQLRTLQRRGSGIRQRRKPDGIPALPAAEVESLADRWRSRGYHRITEAPDGVWIEIGRCRLQDLGDELRVHGPVASDAAVRAMVEKAAAEWAGEVEVWGDQAFADQIWLEAQRQGITVYDQATGELYHPSEEVRARYDRDRSRLKAEGEEIEEIKRRKAIASLLLEAASGNAEALTRLRTNDRDLADFVTLHLDDEQRGRLVGKPEADVVAALADFRSYGRAARAAEDERRKAGPRVVGYVVSNEHGAVELETEDLSEAYEYKDVLDAEGRSAAIGTAYSDGSTSFEAAPRRPVPHPDAETHERRPT</sequence>
<name>A0A9X3B8Z8_9HYPH</name>
<evidence type="ECO:0000313" key="6">
    <source>
        <dbReference type="EMBL" id="MCT8989646.1"/>
    </source>
</evidence>
<dbReference type="Proteomes" id="UP001149009">
    <property type="component" value="Unassembled WGS sequence"/>
</dbReference>
<evidence type="ECO:0000256" key="1">
    <source>
        <dbReference type="ARBA" id="ARBA00010873"/>
    </source>
</evidence>
<feature type="compositionally biased region" description="Basic and acidic residues" evidence="3">
    <location>
        <begin position="214"/>
        <end position="236"/>
    </location>
</feature>
<evidence type="ECO:0000256" key="3">
    <source>
        <dbReference type="SAM" id="MobiDB-lite"/>
    </source>
</evidence>
<reference evidence="6" key="1">
    <citation type="submission" date="2022-08" db="EMBL/GenBank/DDBJ databases">
        <title>Chelativorans sichuanense sp. nov., a paraffin oil-degrading bacterium isolated from a mixture of oil-based drill cuttings and paddy soil.</title>
        <authorList>
            <person name="Yu J."/>
            <person name="Liu H."/>
            <person name="Chen Q."/>
        </authorList>
    </citation>
    <scope>NUCLEOTIDE SEQUENCE</scope>
    <source>
        <strain evidence="6">SCAU 2101</strain>
    </source>
</reference>
<feature type="region of interest" description="Disordered" evidence="3">
    <location>
        <begin position="214"/>
        <end position="246"/>
    </location>
</feature>
<feature type="domain" description="MobA/MobL protein" evidence="4">
    <location>
        <begin position="25"/>
        <end position="235"/>
    </location>
</feature>
<feature type="compositionally biased region" description="Basic and acidic residues" evidence="3">
    <location>
        <begin position="666"/>
        <end position="678"/>
    </location>
</feature>
<organism evidence="6 7">
    <name type="scientific">Chelativorans petroleitrophicus</name>
    <dbReference type="NCBI Taxonomy" id="2975484"/>
    <lineage>
        <taxon>Bacteria</taxon>
        <taxon>Pseudomonadati</taxon>
        <taxon>Pseudomonadota</taxon>
        <taxon>Alphaproteobacteria</taxon>
        <taxon>Hyphomicrobiales</taxon>
        <taxon>Phyllobacteriaceae</taxon>
        <taxon>Chelativorans</taxon>
    </lineage>
</organism>
<dbReference type="Pfam" id="PF18821">
    <property type="entry name" value="LPD7"/>
    <property type="match status" value="1"/>
</dbReference>
<dbReference type="InterPro" id="IPR040677">
    <property type="entry name" value="LPD7"/>
</dbReference>
<evidence type="ECO:0000259" key="4">
    <source>
        <dbReference type="Pfam" id="PF03389"/>
    </source>
</evidence>
<comment type="similarity">
    <text evidence="1">Belongs to the MobA/MobL family.</text>
</comment>
<dbReference type="EMBL" id="JAODNV010000006">
    <property type="protein sequence ID" value="MCT8989646.1"/>
    <property type="molecule type" value="Genomic_DNA"/>
</dbReference>
<evidence type="ECO:0000256" key="2">
    <source>
        <dbReference type="ARBA" id="ARBA00022971"/>
    </source>
</evidence>
<dbReference type="Pfam" id="PF03389">
    <property type="entry name" value="MobA_MobL"/>
    <property type="match status" value="1"/>
</dbReference>
<protein>
    <submittedName>
        <fullName evidence="6">MobA/MobL family protein</fullName>
    </submittedName>
</protein>
<feature type="region of interest" description="Disordered" evidence="3">
    <location>
        <begin position="647"/>
        <end position="678"/>
    </location>
</feature>
<gene>
    <name evidence="6" type="ORF">NYR54_04960</name>
</gene>
<comment type="caution">
    <text evidence="6">The sequence shown here is derived from an EMBL/GenBank/DDBJ whole genome shotgun (WGS) entry which is preliminary data.</text>
</comment>
<keyword evidence="7" id="KW-1185">Reference proteome</keyword>
<dbReference type="InterPro" id="IPR005053">
    <property type="entry name" value="MobA_MobL"/>
</dbReference>
<dbReference type="Gene3D" id="3.30.930.30">
    <property type="match status" value="1"/>
</dbReference>
<accession>A0A9X3B8Z8</accession>
<feature type="domain" description="Large polyvalent protein-associated" evidence="5">
    <location>
        <begin position="415"/>
        <end position="491"/>
    </location>
</feature>
<dbReference type="AlphaFoldDB" id="A0A9X3B8Z8"/>
<evidence type="ECO:0000259" key="5">
    <source>
        <dbReference type="Pfam" id="PF18821"/>
    </source>
</evidence>
<proteinExistence type="inferred from homology"/>
<keyword evidence="2" id="KW-0184">Conjugation</keyword>